<evidence type="ECO:0000313" key="5">
    <source>
        <dbReference type="Proteomes" id="UP000184600"/>
    </source>
</evidence>
<dbReference type="SUPFAM" id="SSF56925">
    <property type="entry name" value="OMPA-like"/>
    <property type="match status" value="1"/>
</dbReference>
<dbReference type="Pfam" id="PF13505">
    <property type="entry name" value="OMP_b-brl"/>
    <property type="match status" value="1"/>
</dbReference>
<feature type="domain" description="Outer membrane protein beta-barrel" evidence="3">
    <location>
        <begin position="16"/>
        <end position="202"/>
    </location>
</feature>
<feature type="signal peptide" evidence="2">
    <location>
        <begin position="1"/>
        <end position="24"/>
    </location>
</feature>
<gene>
    <name evidence="4" type="ORF">VQ7734_04579</name>
</gene>
<evidence type="ECO:0000256" key="1">
    <source>
        <dbReference type="ARBA" id="ARBA00022729"/>
    </source>
</evidence>
<evidence type="ECO:0000256" key="2">
    <source>
        <dbReference type="SAM" id="SignalP"/>
    </source>
</evidence>
<feature type="chain" id="PRO_5012613381" description="Outer membrane protein beta-barrel domain-containing protein" evidence="2">
    <location>
        <begin position="25"/>
        <end position="207"/>
    </location>
</feature>
<organism evidence="4 5">
    <name type="scientific">Vibrio quintilis</name>
    <dbReference type="NCBI Taxonomy" id="1117707"/>
    <lineage>
        <taxon>Bacteria</taxon>
        <taxon>Pseudomonadati</taxon>
        <taxon>Pseudomonadota</taxon>
        <taxon>Gammaproteobacteria</taxon>
        <taxon>Vibrionales</taxon>
        <taxon>Vibrionaceae</taxon>
        <taxon>Vibrio</taxon>
    </lineage>
</organism>
<accession>A0A1M7Z1H7</accession>
<dbReference type="Proteomes" id="UP000184600">
    <property type="component" value="Unassembled WGS sequence"/>
</dbReference>
<dbReference type="EMBL" id="FRFG01000079">
    <property type="protein sequence ID" value="SHO58807.1"/>
    <property type="molecule type" value="Genomic_DNA"/>
</dbReference>
<dbReference type="STRING" id="1117707.VQ7734_04579"/>
<keyword evidence="1 2" id="KW-0732">Signal</keyword>
<dbReference type="Gene3D" id="2.40.160.20">
    <property type="match status" value="1"/>
</dbReference>
<dbReference type="InterPro" id="IPR027385">
    <property type="entry name" value="Beta-barrel_OMP"/>
</dbReference>
<dbReference type="InterPro" id="IPR011250">
    <property type="entry name" value="OMP/PagP_B-barrel"/>
</dbReference>
<sequence>MKGHHCRWAIAGLLLSLLAGTVVAAEKKDKDHDWFPGDHQQHMYMGLGFAFADMKEEVSGVGSADFDNILLGVHVGYQLHENFAIEARGYGNVEDDNLAGVSVSVDRHFSLLAKGIIPLNKSFRPYVIAGVGRTKVSVGGLSDSESDFVYGVGFSVNNGNPVELEVEWMRIYDHNFSQQISGTTYHGKDTVNTVHLNLIYHFPVAHR</sequence>
<reference evidence="5" key="1">
    <citation type="submission" date="2016-12" db="EMBL/GenBank/DDBJ databases">
        <authorList>
            <person name="Rodrigo-Torres L."/>
            <person name="Arahal R.D."/>
            <person name="Lucena T."/>
        </authorList>
    </citation>
    <scope>NUCLEOTIDE SEQUENCE [LARGE SCALE GENOMIC DNA]</scope>
</reference>
<dbReference type="RefSeq" id="WP_073586247.1">
    <property type="nucleotide sequence ID" value="NZ_AP024897.1"/>
</dbReference>
<dbReference type="AlphaFoldDB" id="A0A1M7Z1H7"/>
<keyword evidence="5" id="KW-1185">Reference proteome</keyword>
<evidence type="ECO:0000313" key="4">
    <source>
        <dbReference type="EMBL" id="SHO58807.1"/>
    </source>
</evidence>
<proteinExistence type="predicted"/>
<name>A0A1M7Z1H7_9VIBR</name>
<protein>
    <recommendedName>
        <fullName evidence="3">Outer membrane protein beta-barrel domain-containing protein</fullName>
    </recommendedName>
</protein>
<dbReference type="OrthoDB" id="6386495at2"/>
<evidence type="ECO:0000259" key="3">
    <source>
        <dbReference type="Pfam" id="PF13505"/>
    </source>
</evidence>